<name>A0A371HSB3_MUCPR</name>
<proteinExistence type="predicted"/>
<feature type="compositionally biased region" description="Basic and acidic residues" evidence="1">
    <location>
        <begin position="96"/>
        <end position="105"/>
    </location>
</feature>
<accession>A0A371HSB3</accession>
<feature type="non-terminal residue" evidence="2">
    <location>
        <position position="1"/>
    </location>
</feature>
<dbReference type="PANTHER" id="PTHR32108:SF9">
    <property type="entry name" value="REVERSE TRANSCRIPTASE RNASE H-LIKE DOMAIN-CONTAINING PROTEIN"/>
    <property type="match status" value="1"/>
</dbReference>
<comment type="caution">
    <text evidence="2">The sequence shown here is derived from an EMBL/GenBank/DDBJ whole genome shotgun (WGS) entry which is preliminary data.</text>
</comment>
<dbReference type="Proteomes" id="UP000257109">
    <property type="component" value="Unassembled WGS sequence"/>
</dbReference>
<sequence>MTYIELLPQLLKQKLMEIIPLKPLEPPYQRSYDPNARCDYHGGAIGHAIERCWSLKHKVQDLLEGGLLGFEDQGLNMQSNPLPAHRNVAINTISHDNNKRADKTNRRQGKGSTTKPVVNPSSRLRTYNWKNKANVASVMYIEENSNLRPRSLIIHYNLASQAKVSFIVQVLARQAYSNNTDVVAPLEVGKDVTLEITNIAETGAVTRSRRVFAPDRLWNKNPTPVRKDKVAETPQKGGEGRKGPRFPQNDPT</sequence>
<dbReference type="EMBL" id="QJKJ01001837">
    <property type="protein sequence ID" value="RDY05657.1"/>
    <property type="molecule type" value="Genomic_DNA"/>
</dbReference>
<gene>
    <name evidence="2" type="ORF">CR513_10477</name>
</gene>
<organism evidence="2 3">
    <name type="scientific">Mucuna pruriens</name>
    <name type="common">Velvet bean</name>
    <name type="synonym">Dolichos pruriens</name>
    <dbReference type="NCBI Taxonomy" id="157652"/>
    <lineage>
        <taxon>Eukaryota</taxon>
        <taxon>Viridiplantae</taxon>
        <taxon>Streptophyta</taxon>
        <taxon>Embryophyta</taxon>
        <taxon>Tracheophyta</taxon>
        <taxon>Spermatophyta</taxon>
        <taxon>Magnoliopsida</taxon>
        <taxon>eudicotyledons</taxon>
        <taxon>Gunneridae</taxon>
        <taxon>Pentapetalae</taxon>
        <taxon>rosids</taxon>
        <taxon>fabids</taxon>
        <taxon>Fabales</taxon>
        <taxon>Fabaceae</taxon>
        <taxon>Papilionoideae</taxon>
        <taxon>50 kb inversion clade</taxon>
        <taxon>NPAAA clade</taxon>
        <taxon>indigoferoid/millettioid clade</taxon>
        <taxon>Phaseoleae</taxon>
        <taxon>Mucuna</taxon>
    </lineage>
</organism>
<evidence type="ECO:0000313" key="2">
    <source>
        <dbReference type="EMBL" id="RDY05657.1"/>
    </source>
</evidence>
<keyword evidence="3" id="KW-1185">Reference proteome</keyword>
<dbReference type="PANTHER" id="PTHR32108">
    <property type="entry name" value="DNA-DIRECTED RNA POLYMERASE SUBUNIT ALPHA"/>
    <property type="match status" value="1"/>
</dbReference>
<evidence type="ECO:0000313" key="3">
    <source>
        <dbReference type="Proteomes" id="UP000257109"/>
    </source>
</evidence>
<protein>
    <submittedName>
        <fullName evidence="2">Uncharacterized protein</fullName>
    </submittedName>
</protein>
<dbReference type="AlphaFoldDB" id="A0A371HSB3"/>
<evidence type="ECO:0000256" key="1">
    <source>
        <dbReference type="SAM" id="MobiDB-lite"/>
    </source>
</evidence>
<reference evidence="2" key="1">
    <citation type="submission" date="2018-05" db="EMBL/GenBank/DDBJ databases">
        <title>Draft genome of Mucuna pruriens seed.</title>
        <authorList>
            <person name="Nnadi N.E."/>
            <person name="Vos R."/>
            <person name="Hasami M.H."/>
            <person name="Devisetty U.K."/>
            <person name="Aguiy J.C."/>
        </authorList>
    </citation>
    <scope>NUCLEOTIDE SEQUENCE [LARGE SCALE GENOMIC DNA]</scope>
    <source>
        <strain evidence="2">JCA_2017</strain>
    </source>
</reference>
<feature type="region of interest" description="Disordered" evidence="1">
    <location>
        <begin position="215"/>
        <end position="252"/>
    </location>
</feature>
<feature type="region of interest" description="Disordered" evidence="1">
    <location>
        <begin position="93"/>
        <end position="118"/>
    </location>
</feature>